<evidence type="ECO:0000313" key="2">
    <source>
        <dbReference type="Proteomes" id="UP001159363"/>
    </source>
</evidence>
<reference evidence="1 2" key="1">
    <citation type="submission" date="2023-02" db="EMBL/GenBank/DDBJ databases">
        <title>LHISI_Scaffold_Assembly.</title>
        <authorList>
            <person name="Stuart O.P."/>
            <person name="Cleave R."/>
            <person name="Magrath M.J.L."/>
            <person name="Mikheyev A.S."/>
        </authorList>
    </citation>
    <scope>NUCLEOTIDE SEQUENCE [LARGE SCALE GENOMIC DNA]</scope>
    <source>
        <strain evidence="1">Daus_M_001</strain>
        <tissue evidence="1">Leg muscle</tissue>
    </source>
</reference>
<sequence>MVATSHLAWKCLHLIKYLVQHVLFIWSRRTGYWSRRLAGNFKHSARAIHILKKFQMTTTVPRHRLIQNELTRWNSSLDMLKRLQEQKRAIY</sequence>
<accession>A0ABQ9HSS7</accession>
<comment type="caution">
    <text evidence="1">The sequence shown here is derived from an EMBL/GenBank/DDBJ whole genome shotgun (WGS) entry which is preliminary data.</text>
</comment>
<protein>
    <submittedName>
        <fullName evidence="1">Uncharacterized protein</fullName>
    </submittedName>
</protein>
<dbReference type="EMBL" id="JARBHB010000004">
    <property type="protein sequence ID" value="KAJ8887330.1"/>
    <property type="molecule type" value="Genomic_DNA"/>
</dbReference>
<dbReference type="Proteomes" id="UP001159363">
    <property type="component" value="Chromosome X"/>
</dbReference>
<gene>
    <name evidence="1" type="ORF">PR048_013545</name>
</gene>
<organism evidence="1 2">
    <name type="scientific">Dryococelus australis</name>
    <dbReference type="NCBI Taxonomy" id="614101"/>
    <lineage>
        <taxon>Eukaryota</taxon>
        <taxon>Metazoa</taxon>
        <taxon>Ecdysozoa</taxon>
        <taxon>Arthropoda</taxon>
        <taxon>Hexapoda</taxon>
        <taxon>Insecta</taxon>
        <taxon>Pterygota</taxon>
        <taxon>Neoptera</taxon>
        <taxon>Polyneoptera</taxon>
        <taxon>Phasmatodea</taxon>
        <taxon>Verophasmatodea</taxon>
        <taxon>Anareolatae</taxon>
        <taxon>Phasmatidae</taxon>
        <taxon>Eurycanthinae</taxon>
        <taxon>Dryococelus</taxon>
    </lineage>
</organism>
<proteinExistence type="predicted"/>
<evidence type="ECO:0000313" key="1">
    <source>
        <dbReference type="EMBL" id="KAJ8887330.1"/>
    </source>
</evidence>
<name>A0ABQ9HSS7_9NEOP</name>
<keyword evidence="2" id="KW-1185">Reference proteome</keyword>